<dbReference type="GO" id="GO:0102559">
    <property type="term" value="F:peptide chain release factor N(5)-glutamine methyltransferase activity"/>
    <property type="evidence" value="ECO:0007669"/>
    <property type="project" value="UniProtKB-EC"/>
</dbReference>
<evidence type="ECO:0000259" key="6">
    <source>
        <dbReference type="Pfam" id="PF05175"/>
    </source>
</evidence>
<dbReference type="InterPro" id="IPR050320">
    <property type="entry name" value="N5-glutamine_MTase"/>
</dbReference>
<gene>
    <name evidence="5 8" type="primary">prmC</name>
    <name evidence="8" type="ORF">EU557_20880</name>
</gene>
<protein>
    <recommendedName>
        <fullName evidence="5">Release factor glutamine methyltransferase</fullName>
        <shortName evidence="5">RF MTase</shortName>
        <ecNumber evidence="5">2.1.1.297</ecNumber>
    </recommendedName>
    <alternativeName>
        <fullName evidence="5">N5-glutamine methyltransferase PrmC</fullName>
    </alternativeName>
    <alternativeName>
        <fullName evidence="5">Protein-(glutamine-N5) MTase PrmC</fullName>
    </alternativeName>
    <alternativeName>
        <fullName evidence="5">Protein-glutamine N-methyltransferase PrmC</fullName>
    </alternativeName>
</protein>
<dbReference type="OrthoDB" id="9800643at2"/>
<feature type="binding site" evidence="5">
    <location>
        <begin position="189"/>
        <end position="192"/>
    </location>
    <ligand>
        <name>substrate</name>
    </ligand>
</feature>
<dbReference type="Pfam" id="PF17827">
    <property type="entry name" value="PrmC_N"/>
    <property type="match status" value="1"/>
</dbReference>
<accession>A0A4Z0MGT2</accession>
<dbReference type="Pfam" id="PF05175">
    <property type="entry name" value="MTS"/>
    <property type="match status" value="1"/>
</dbReference>
<evidence type="ECO:0000256" key="1">
    <source>
        <dbReference type="ARBA" id="ARBA00022603"/>
    </source>
</evidence>
<dbReference type="SUPFAM" id="SSF53335">
    <property type="entry name" value="S-adenosyl-L-methionine-dependent methyltransferases"/>
    <property type="match status" value="1"/>
</dbReference>
<evidence type="ECO:0000256" key="3">
    <source>
        <dbReference type="ARBA" id="ARBA00022691"/>
    </source>
</evidence>
<evidence type="ECO:0000256" key="2">
    <source>
        <dbReference type="ARBA" id="ARBA00022679"/>
    </source>
</evidence>
<dbReference type="PROSITE" id="PS00092">
    <property type="entry name" value="N6_MTASE"/>
    <property type="match status" value="1"/>
</dbReference>
<evidence type="ECO:0000313" key="8">
    <source>
        <dbReference type="EMBL" id="TGD78557.1"/>
    </source>
</evidence>
<feature type="binding site" evidence="5">
    <location>
        <position position="145"/>
    </location>
    <ligand>
        <name>S-adenosyl-L-methionine</name>
        <dbReference type="ChEBI" id="CHEBI:59789"/>
    </ligand>
</feature>
<evidence type="ECO:0000259" key="7">
    <source>
        <dbReference type="Pfam" id="PF17827"/>
    </source>
</evidence>
<dbReference type="CDD" id="cd02440">
    <property type="entry name" value="AdoMet_MTases"/>
    <property type="match status" value="1"/>
</dbReference>
<sequence length="286" mass="31536">MSTVRQLTTSLSEALRAIYPAPEADSIAGLVLEHVLGLSPLHRRMQANEPVPELGEQQLAAIQERLLTHEPLQYVLGTAHFADLELEVSPATLIPRPETEELVALITREQKGGNSLRILDIGTGSGCIPIALGLSLPGSILTAVDISPEALAVAQRNAVRYAVTVDFQEVNILTAEPHLTSQLDVLVSNPPYVLEEERDLMRPNVLAYEPATALFVPNHDPLLFYRRIAELGQRILRPGGNLYFEINERYAQATVAMLRELGYQQCEMLADLFGKDRMTRATWIGA</sequence>
<proteinExistence type="inferred from homology"/>
<keyword evidence="2 5" id="KW-0808">Transferase</keyword>
<keyword evidence="1 5" id="KW-0489">Methyltransferase</keyword>
<organism evidence="8 9">
    <name type="scientific">Hymenobacter wooponensis</name>
    <dbReference type="NCBI Taxonomy" id="1525360"/>
    <lineage>
        <taxon>Bacteria</taxon>
        <taxon>Pseudomonadati</taxon>
        <taxon>Bacteroidota</taxon>
        <taxon>Cytophagia</taxon>
        <taxon>Cytophagales</taxon>
        <taxon>Hymenobacteraceae</taxon>
        <taxon>Hymenobacter</taxon>
    </lineage>
</organism>
<dbReference type="HAMAP" id="MF_02126">
    <property type="entry name" value="RF_methyltr_PrmC"/>
    <property type="match status" value="1"/>
</dbReference>
<dbReference type="PANTHER" id="PTHR18895:SF74">
    <property type="entry name" value="MTRF1L RELEASE FACTOR GLUTAMINE METHYLTRANSFERASE"/>
    <property type="match status" value="1"/>
</dbReference>
<dbReference type="NCBIfam" id="TIGR03534">
    <property type="entry name" value="RF_mod_PrmC"/>
    <property type="match status" value="1"/>
</dbReference>
<dbReference type="Gene3D" id="3.40.50.150">
    <property type="entry name" value="Vaccinia Virus protein VP39"/>
    <property type="match status" value="1"/>
</dbReference>
<keyword evidence="9" id="KW-1185">Reference proteome</keyword>
<comment type="similarity">
    <text evidence="5">Belongs to the protein N5-glutamine methyltransferase family. PrmC subfamily.</text>
</comment>
<comment type="catalytic activity">
    <reaction evidence="4 5">
        <text>L-glutaminyl-[peptide chain release factor] + S-adenosyl-L-methionine = N(5)-methyl-L-glutaminyl-[peptide chain release factor] + S-adenosyl-L-homocysteine + H(+)</text>
        <dbReference type="Rhea" id="RHEA:42896"/>
        <dbReference type="Rhea" id="RHEA-COMP:10271"/>
        <dbReference type="Rhea" id="RHEA-COMP:10272"/>
        <dbReference type="ChEBI" id="CHEBI:15378"/>
        <dbReference type="ChEBI" id="CHEBI:30011"/>
        <dbReference type="ChEBI" id="CHEBI:57856"/>
        <dbReference type="ChEBI" id="CHEBI:59789"/>
        <dbReference type="ChEBI" id="CHEBI:61891"/>
        <dbReference type="EC" id="2.1.1.297"/>
    </reaction>
</comment>
<dbReference type="InterPro" id="IPR029063">
    <property type="entry name" value="SAM-dependent_MTases_sf"/>
</dbReference>
<reference evidence="8 9" key="1">
    <citation type="submission" date="2019-04" db="EMBL/GenBank/DDBJ databases">
        <authorList>
            <person name="Feng G."/>
            <person name="Zhang J."/>
            <person name="Zhu H."/>
        </authorList>
    </citation>
    <scope>NUCLEOTIDE SEQUENCE [LARGE SCALE GENOMIC DNA]</scope>
    <source>
        <strain evidence="8 9">JCM 19491</strain>
    </source>
</reference>
<comment type="caution">
    <text evidence="8">The sequence shown here is derived from an EMBL/GenBank/DDBJ whole genome shotgun (WGS) entry which is preliminary data.</text>
</comment>
<dbReference type="PANTHER" id="PTHR18895">
    <property type="entry name" value="HEMK METHYLTRANSFERASE"/>
    <property type="match status" value="1"/>
</dbReference>
<comment type="caution">
    <text evidence="5">Lacks conserved residue(s) required for the propagation of feature annotation.</text>
</comment>
<dbReference type="NCBIfam" id="TIGR00536">
    <property type="entry name" value="hemK_fam"/>
    <property type="match status" value="1"/>
</dbReference>
<dbReference type="GO" id="GO:0003676">
    <property type="term" value="F:nucleic acid binding"/>
    <property type="evidence" value="ECO:0007669"/>
    <property type="project" value="InterPro"/>
</dbReference>
<dbReference type="InterPro" id="IPR040758">
    <property type="entry name" value="PrmC_N"/>
</dbReference>
<comment type="function">
    <text evidence="5">Methylates the class 1 translation termination release factors RF1/PrfA and RF2/PrfB on the glutamine residue of the universally conserved GGQ motif.</text>
</comment>
<feature type="domain" description="Release factor glutamine methyltransferase N-terminal" evidence="7">
    <location>
        <begin position="9"/>
        <end position="77"/>
    </location>
</feature>
<dbReference type="RefSeq" id="WP_135532414.1">
    <property type="nucleotide sequence ID" value="NZ_SRKZ01000006.1"/>
</dbReference>
<evidence type="ECO:0000256" key="4">
    <source>
        <dbReference type="ARBA" id="ARBA00048391"/>
    </source>
</evidence>
<feature type="binding site" evidence="5">
    <location>
        <position position="189"/>
    </location>
    <ligand>
        <name>S-adenosyl-L-methionine</name>
        <dbReference type="ChEBI" id="CHEBI:59789"/>
    </ligand>
</feature>
<evidence type="ECO:0000256" key="5">
    <source>
        <dbReference type="HAMAP-Rule" id="MF_02126"/>
    </source>
</evidence>
<name>A0A4Z0MGT2_9BACT</name>
<keyword evidence="3 5" id="KW-0949">S-adenosyl-L-methionine</keyword>
<dbReference type="EMBL" id="SRKZ01000006">
    <property type="protein sequence ID" value="TGD78557.1"/>
    <property type="molecule type" value="Genomic_DNA"/>
</dbReference>
<dbReference type="GO" id="GO:0032259">
    <property type="term" value="P:methylation"/>
    <property type="evidence" value="ECO:0007669"/>
    <property type="project" value="UniProtKB-KW"/>
</dbReference>
<dbReference type="Proteomes" id="UP000298284">
    <property type="component" value="Unassembled WGS sequence"/>
</dbReference>
<feature type="binding site" evidence="5">
    <location>
        <begin position="122"/>
        <end position="126"/>
    </location>
    <ligand>
        <name>S-adenosyl-L-methionine</name>
        <dbReference type="ChEBI" id="CHEBI:59789"/>
    </ligand>
</feature>
<dbReference type="Gene3D" id="1.10.8.10">
    <property type="entry name" value="DNA helicase RuvA subunit, C-terminal domain"/>
    <property type="match status" value="1"/>
</dbReference>
<dbReference type="InterPro" id="IPR007848">
    <property type="entry name" value="Small_mtfrase_dom"/>
</dbReference>
<dbReference type="InterPro" id="IPR002052">
    <property type="entry name" value="DNA_methylase_N6_adenine_CS"/>
</dbReference>
<evidence type="ECO:0000313" key="9">
    <source>
        <dbReference type="Proteomes" id="UP000298284"/>
    </source>
</evidence>
<dbReference type="InterPro" id="IPR004556">
    <property type="entry name" value="HemK-like"/>
</dbReference>
<feature type="domain" description="Methyltransferase small" evidence="6">
    <location>
        <begin position="114"/>
        <end position="197"/>
    </location>
</feature>
<dbReference type="EC" id="2.1.1.297" evidence="5"/>
<dbReference type="InterPro" id="IPR019874">
    <property type="entry name" value="RF_methyltr_PrmC"/>
</dbReference>
<dbReference type="AlphaFoldDB" id="A0A4Z0MGT2"/>